<dbReference type="WBParaSite" id="SCUD_0000506501-mRNA-1">
    <property type="protein sequence ID" value="SCUD_0000506501-mRNA-1"/>
    <property type="gene ID" value="SCUD_0000506501"/>
</dbReference>
<reference evidence="1 2" key="2">
    <citation type="submission" date="2018-11" db="EMBL/GenBank/DDBJ databases">
        <authorList>
            <consortium name="Pathogen Informatics"/>
        </authorList>
    </citation>
    <scope>NUCLEOTIDE SEQUENCE [LARGE SCALE GENOMIC DNA]</scope>
    <source>
        <strain evidence="1">Dakar</strain>
        <strain evidence="2">Dakar, Senegal</strain>
    </source>
</reference>
<keyword evidence="2" id="KW-1185">Reference proteome</keyword>
<proteinExistence type="predicted"/>
<sequence>MAIRQIKIEKAAKPHNIPAEALKSEIGVSANMFHVRFNKIVGKQGGSDVDVNTTTGKARAASMQLKDICNSKQLSANVKVKISSTNVETVLCGVET</sequence>
<evidence type="ECO:0000313" key="2">
    <source>
        <dbReference type="Proteomes" id="UP000279833"/>
    </source>
</evidence>
<name>A0A183JQS6_9TREM</name>
<dbReference type="EMBL" id="UZAK01007592">
    <property type="protein sequence ID" value="VDO92794.1"/>
    <property type="molecule type" value="Genomic_DNA"/>
</dbReference>
<protein>
    <submittedName>
        <fullName evidence="3">KH_dom_type_1 domain-containing protein</fullName>
    </submittedName>
</protein>
<evidence type="ECO:0000313" key="3">
    <source>
        <dbReference type="WBParaSite" id="SCUD_0000506501-mRNA-1"/>
    </source>
</evidence>
<accession>A0A183JQS6</accession>
<organism evidence="3">
    <name type="scientific">Schistosoma curassoni</name>
    <dbReference type="NCBI Taxonomy" id="6186"/>
    <lineage>
        <taxon>Eukaryota</taxon>
        <taxon>Metazoa</taxon>
        <taxon>Spiralia</taxon>
        <taxon>Lophotrochozoa</taxon>
        <taxon>Platyhelminthes</taxon>
        <taxon>Trematoda</taxon>
        <taxon>Digenea</taxon>
        <taxon>Strigeidida</taxon>
        <taxon>Schistosomatoidea</taxon>
        <taxon>Schistosomatidae</taxon>
        <taxon>Schistosoma</taxon>
    </lineage>
</organism>
<evidence type="ECO:0000313" key="1">
    <source>
        <dbReference type="EMBL" id="VDO92794.1"/>
    </source>
</evidence>
<reference evidence="3" key="1">
    <citation type="submission" date="2016-06" db="UniProtKB">
        <authorList>
            <consortium name="WormBaseParasite"/>
        </authorList>
    </citation>
    <scope>IDENTIFICATION</scope>
</reference>
<dbReference type="AlphaFoldDB" id="A0A183JQS6"/>
<gene>
    <name evidence="1" type="ORF">SCUD_LOCUS5065</name>
</gene>
<dbReference type="Proteomes" id="UP000279833">
    <property type="component" value="Unassembled WGS sequence"/>
</dbReference>